<organism evidence="2 3">
    <name type="scientific">Oedothorax gibbosus</name>
    <dbReference type="NCBI Taxonomy" id="931172"/>
    <lineage>
        <taxon>Eukaryota</taxon>
        <taxon>Metazoa</taxon>
        <taxon>Ecdysozoa</taxon>
        <taxon>Arthropoda</taxon>
        <taxon>Chelicerata</taxon>
        <taxon>Arachnida</taxon>
        <taxon>Araneae</taxon>
        <taxon>Araneomorphae</taxon>
        <taxon>Entelegynae</taxon>
        <taxon>Araneoidea</taxon>
        <taxon>Linyphiidae</taxon>
        <taxon>Erigoninae</taxon>
        <taxon>Oedothorax</taxon>
    </lineage>
</organism>
<comment type="caution">
    <text evidence="2">The sequence shown here is derived from an EMBL/GenBank/DDBJ whole genome shotgun (WGS) entry which is preliminary data.</text>
</comment>
<accession>A0AAV6UHI2</accession>
<keyword evidence="3" id="KW-1185">Reference proteome</keyword>
<dbReference type="EMBL" id="JAFNEN010000405">
    <property type="protein sequence ID" value="KAG8183777.1"/>
    <property type="molecule type" value="Genomic_DNA"/>
</dbReference>
<feature type="compositionally biased region" description="Low complexity" evidence="1">
    <location>
        <begin position="39"/>
        <end position="48"/>
    </location>
</feature>
<evidence type="ECO:0000313" key="3">
    <source>
        <dbReference type="Proteomes" id="UP000827092"/>
    </source>
</evidence>
<feature type="compositionally biased region" description="Polar residues" evidence="1">
    <location>
        <begin position="49"/>
        <end position="67"/>
    </location>
</feature>
<evidence type="ECO:0000313" key="2">
    <source>
        <dbReference type="EMBL" id="KAG8183777.1"/>
    </source>
</evidence>
<name>A0AAV6UHI2_9ARAC</name>
<sequence length="87" mass="9519">MFFCLSRFVGLIRQRDVTSTLDGDSVALNSLLLKEARSASVASSRPSATDSAPSGRHLTQTPSSSRCQRPPSDSVLRTSYWENWSAI</sequence>
<reference evidence="2 3" key="1">
    <citation type="journal article" date="2022" name="Nat. Ecol. Evol.">
        <title>A masculinizing supergene underlies an exaggerated male reproductive morph in a spider.</title>
        <authorList>
            <person name="Hendrickx F."/>
            <person name="De Corte Z."/>
            <person name="Sonet G."/>
            <person name="Van Belleghem S.M."/>
            <person name="Kostlbacher S."/>
            <person name="Vangestel C."/>
        </authorList>
    </citation>
    <scope>NUCLEOTIDE SEQUENCE [LARGE SCALE GENOMIC DNA]</scope>
    <source>
        <strain evidence="2">W744_W776</strain>
    </source>
</reference>
<protein>
    <submittedName>
        <fullName evidence="2">Uncharacterized protein</fullName>
    </submittedName>
</protein>
<dbReference type="Proteomes" id="UP000827092">
    <property type="component" value="Unassembled WGS sequence"/>
</dbReference>
<proteinExistence type="predicted"/>
<feature type="region of interest" description="Disordered" evidence="1">
    <location>
        <begin position="39"/>
        <end position="74"/>
    </location>
</feature>
<gene>
    <name evidence="2" type="ORF">JTE90_001673</name>
</gene>
<evidence type="ECO:0000256" key="1">
    <source>
        <dbReference type="SAM" id="MobiDB-lite"/>
    </source>
</evidence>
<dbReference type="AlphaFoldDB" id="A0AAV6UHI2"/>